<evidence type="ECO:0000256" key="2">
    <source>
        <dbReference type="ARBA" id="ARBA00022692"/>
    </source>
</evidence>
<keyword evidence="5 7" id="KW-1133">Transmembrane helix</keyword>
<feature type="domain" description="ABC transmembrane type-1" evidence="9">
    <location>
        <begin position="1"/>
        <end position="221"/>
    </location>
</feature>
<evidence type="ECO:0000259" key="9">
    <source>
        <dbReference type="PROSITE" id="PS50929"/>
    </source>
</evidence>
<evidence type="ECO:0000256" key="7">
    <source>
        <dbReference type="SAM" id="Phobius"/>
    </source>
</evidence>
<proteinExistence type="predicted"/>
<name>A0A7W6RDS2_9PROT</name>
<protein>
    <submittedName>
        <fullName evidence="10">ATP-binding cassette subfamily C protein LapB</fullName>
    </submittedName>
</protein>
<feature type="transmembrane region" description="Helical" evidence="7">
    <location>
        <begin position="61"/>
        <end position="94"/>
    </location>
</feature>
<dbReference type="InterPro" id="IPR039421">
    <property type="entry name" value="Type_1_exporter"/>
</dbReference>
<sequence length="476" mass="50900">MGPIASQYETRTSVKAARHLLTSDLAAFERVSPGRHLERLAAISRLRDHGSGQALLSVYDIPFIFGFLALIWTLGGSLVIVPLAGLLLLSLAAIPASRASRLALDDAAQTDDDRYDFLIATLSGLQAIKMVGAERALQRRYEALQERRLTAQGTAYASSQKLSEIGQFVVQLSTIGTIGFGSTLVLDGRISIGALSACTLIVGRFLALSHSLILSLSRQQASGVAKDQVRSLFAVPVTRVAMGSLDASSAEPHLSMRDVAFSFGTQGERRVLENATLDLTVGRPVGLIGDNGSGKSTLLTLLAGLYQPEAGEIRLGGRLLTDYSEDSLRRTITLVSQQETLFSGTILDNITMFRPWLTEAALSTADRTGLSDVVMGLPKGLATLVGEGATDTLPRGVMQRISLSRALTQSPRVLLFDDANSAIDDRGDQRIAALFQDLRQSCAILIVSHRPSILNLADQVVRLAHGRTIAVDEAAA</sequence>
<dbReference type="Pfam" id="PF00005">
    <property type="entry name" value="ABC_tran"/>
    <property type="match status" value="1"/>
</dbReference>
<dbReference type="Gene3D" id="3.40.50.300">
    <property type="entry name" value="P-loop containing nucleotide triphosphate hydrolases"/>
    <property type="match status" value="1"/>
</dbReference>
<dbReference type="PROSITE" id="PS50929">
    <property type="entry name" value="ABC_TM1F"/>
    <property type="match status" value="1"/>
</dbReference>
<dbReference type="GO" id="GO:0005524">
    <property type="term" value="F:ATP binding"/>
    <property type="evidence" value="ECO:0007669"/>
    <property type="project" value="UniProtKB-KW"/>
</dbReference>
<keyword evidence="3" id="KW-0547">Nucleotide-binding</keyword>
<evidence type="ECO:0000259" key="8">
    <source>
        <dbReference type="PROSITE" id="PS50893"/>
    </source>
</evidence>
<dbReference type="CDD" id="cd03228">
    <property type="entry name" value="ABCC_MRP_Like"/>
    <property type="match status" value="1"/>
</dbReference>
<dbReference type="Pfam" id="PF00664">
    <property type="entry name" value="ABC_membrane"/>
    <property type="match status" value="1"/>
</dbReference>
<comment type="subcellular location">
    <subcellularLocation>
        <location evidence="1">Cell membrane</location>
        <topology evidence="1">Multi-pass membrane protein</topology>
    </subcellularLocation>
</comment>
<dbReference type="SUPFAM" id="SSF90123">
    <property type="entry name" value="ABC transporter transmembrane region"/>
    <property type="match status" value="1"/>
</dbReference>
<gene>
    <name evidence="10" type="ORF">GGD89_002219</name>
</gene>
<evidence type="ECO:0000256" key="4">
    <source>
        <dbReference type="ARBA" id="ARBA00022840"/>
    </source>
</evidence>
<evidence type="ECO:0000256" key="3">
    <source>
        <dbReference type="ARBA" id="ARBA00022741"/>
    </source>
</evidence>
<dbReference type="PANTHER" id="PTHR24221:SF632">
    <property type="entry name" value="ATP-DEPENDENT LIPID A-CORE FLIPPASE"/>
    <property type="match status" value="1"/>
</dbReference>
<evidence type="ECO:0000256" key="6">
    <source>
        <dbReference type="ARBA" id="ARBA00023136"/>
    </source>
</evidence>
<dbReference type="InterPro" id="IPR003593">
    <property type="entry name" value="AAA+_ATPase"/>
</dbReference>
<evidence type="ECO:0000256" key="5">
    <source>
        <dbReference type="ARBA" id="ARBA00022989"/>
    </source>
</evidence>
<dbReference type="Proteomes" id="UP000554286">
    <property type="component" value="Unassembled WGS sequence"/>
</dbReference>
<keyword evidence="2 7" id="KW-0812">Transmembrane</keyword>
<dbReference type="SUPFAM" id="SSF52540">
    <property type="entry name" value="P-loop containing nucleoside triphosphate hydrolases"/>
    <property type="match status" value="1"/>
</dbReference>
<comment type="caution">
    <text evidence="10">The sequence shown here is derived from an EMBL/GenBank/DDBJ whole genome shotgun (WGS) entry which is preliminary data.</text>
</comment>
<dbReference type="GO" id="GO:0140359">
    <property type="term" value="F:ABC-type transporter activity"/>
    <property type="evidence" value="ECO:0007669"/>
    <property type="project" value="InterPro"/>
</dbReference>
<accession>A0A7W6RDS2</accession>
<keyword evidence="4 10" id="KW-0067">ATP-binding</keyword>
<keyword evidence="6 7" id="KW-0472">Membrane</keyword>
<evidence type="ECO:0000313" key="10">
    <source>
        <dbReference type="EMBL" id="MBB4266587.1"/>
    </source>
</evidence>
<dbReference type="GO" id="GO:0005886">
    <property type="term" value="C:plasma membrane"/>
    <property type="evidence" value="ECO:0007669"/>
    <property type="project" value="UniProtKB-SubCell"/>
</dbReference>
<dbReference type="AlphaFoldDB" id="A0A7W6RDS2"/>
<organism evidence="10 11">
    <name type="scientific">Roseospira visakhapatnamensis</name>
    <dbReference type="NCBI Taxonomy" id="390880"/>
    <lineage>
        <taxon>Bacteria</taxon>
        <taxon>Pseudomonadati</taxon>
        <taxon>Pseudomonadota</taxon>
        <taxon>Alphaproteobacteria</taxon>
        <taxon>Rhodospirillales</taxon>
        <taxon>Rhodospirillaceae</taxon>
        <taxon>Roseospira</taxon>
    </lineage>
</organism>
<dbReference type="SMART" id="SM00382">
    <property type="entry name" value="AAA"/>
    <property type="match status" value="1"/>
</dbReference>
<reference evidence="10 11" key="1">
    <citation type="submission" date="2020-08" db="EMBL/GenBank/DDBJ databases">
        <title>Genome sequencing of Purple Non-Sulfur Bacteria from various extreme environments.</title>
        <authorList>
            <person name="Mayer M."/>
        </authorList>
    </citation>
    <scope>NUCLEOTIDE SEQUENCE [LARGE SCALE GENOMIC DNA]</scope>
    <source>
        <strain evidence="10 11">JA131</strain>
    </source>
</reference>
<dbReference type="Gene3D" id="1.20.1560.10">
    <property type="entry name" value="ABC transporter type 1, transmembrane domain"/>
    <property type="match status" value="1"/>
</dbReference>
<evidence type="ECO:0000313" key="11">
    <source>
        <dbReference type="Proteomes" id="UP000554286"/>
    </source>
</evidence>
<dbReference type="InterPro" id="IPR027417">
    <property type="entry name" value="P-loop_NTPase"/>
</dbReference>
<dbReference type="InterPro" id="IPR011527">
    <property type="entry name" value="ABC1_TM_dom"/>
</dbReference>
<feature type="domain" description="ABC transporter" evidence="8">
    <location>
        <begin position="254"/>
        <end position="474"/>
    </location>
</feature>
<dbReference type="InterPro" id="IPR003439">
    <property type="entry name" value="ABC_transporter-like_ATP-bd"/>
</dbReference>
<dbReference type="PANTHER" id="PTHR24221">
    <property type="entry name" value="ATP-BINDING CASSETTE SUB-FAMILY B"/>
    <property type="match status" value="1"/>
</dbReference>
<dbReference type="EMBL" id="JACIGK010000015">
    <property type="protein sequence ID" value="MBB4266587.1"/>
    <property type="molecule type" value="Genomic_DNA"/>
</dbReference>
<dbReference type="InterPro" id="IPR036640">
    <property type="entry name" value="ABC1_TM_sf"/>
</dbReference>
<evidence type="ECO:0000256" key="1">
    <source>
        <dbReference type="ARBA" id="ARBA00004651"/>
    </source>
</evidence>
<keyword evidence="11" id="KW-1185">Reference proteome</keyword>
<dbReference type="GO" id="GO:0016887">
    <property type="term" value="F:ATP hydrolysis activity"/>
    <property type="evidence" value="ECO:0007669"/>
    <property type="project" value="InterPro"/>
</dbReference>
<dbReference type="GO" id="GO:0034040">
    <property type="term" value="F:ATPase-coupled lipid transmembrane transporter activity"/>
    <property type="evidence" value="ECO:0007669"/>
    <property type="project" value="TreeGrafter"/>
</dbReference>
<dbReference type="PROSITE" id="PS50893">
    <property type="entry name" value="ABC_TRANSPORTER_2"/>
    <property type="match status" value="1"/>
</dbReference>